<evidence type="ECO:0000256" key="4">
    <source>
        <dbReference type="ARBA" id="ARBA00023136"/>
    </source>
</evidence>
<evidence type="ECO:0000256" key="5">
    <source>
        <dbReference type="ARBA" id="ARBA00038359"/>
    </source>
</evidence>
<comment type="subcellular location">
    <subcellularLocation>
        <location evidence="1">Membrane</location>
        <topology evidence="1">Multi-pass membrane protein</topology>
    </subcellularLocation>
</comment>
<name>A0A9W4IV31_9EURO</name>
<evidence type="ECO:0000256" key="2">
    <source>
        <dbReference type="ARBA" id="ARBA00022692"/>
    </source>
</evidence>
<keyword evidence="3 6" id="KW-1133">Transmembrane helix</keyword>
<keyword evidence="4 6" id="KW-0472">Membrane</keyword>
<feature type="domain" description="Rhodopsin" evidence="7">
    <location>
        <begin position="56"/>
        <end position="285"/>
    </location>
</feature>
<dbReference type="PANTHER" id="PTHR33048">
    <property type="entry name" value="PTH11-LIKE INTEGRAL MEMBRANE PROTEIN (AFU_ORTHOLOGUE AFUA_5G11245)"/>
    <property type="match status" value="1"/>
</dbReference>
<dbReference type="PANTHER" id="PTHR33048:SF47">
    <property type="entry name" value="INTEGRAL MEMBRANE PROTEIN-RELATED"/>
    <property type="match status" value="1"/>
</dbReference>
<organism evidence="8 9">
    <name type="scientific">Penicillium salamii</name>
    <dbReference type="NCBI Taxonomy" id="1612424"/>
    <lineage>
        <taxon>Eukaryota</taxon>
        <taxon>Fungi</taxon>
        <taxon>Dikarya</taxon>
        <taxon>Ascomycota</taxon>
        <taxon>Pezizomycotina</taxon>
        <taxon>Eurotiomycetes</taxon>
        <taxon>Eurotiomycetidae</taxon>
        <taxon>Eurotiales</taxon>
        <taxon>Aspergillaceae</taxon>
        <taxon>Penicillium</taxon>
    </lineage>
</organism>
<comment type="caution">
    <text evidence="8">The sequence shown here is derived from an EMBL/GenBank/DDBJ whole genome shotgun (WGS) entry which is preliminary data.</text>
</comment>
<feature type="transmembrane region" description="Helical" evidence="6">
    <location>
        <begin position="88"/>
        <end position="106"/>
    </location>
</feature>
<evidence type="ECO:0000313" key="9">
    <source>
        <dbReference type="Proteomes" id="UP001152649"/>
    </source>
</evidence>
<dbReference type="Proteomes" id="UP001152649">
    <property type="component" value="Unassembled WGS sequence"/>
</dbReference>
<evidence type="ECO:0000313" key="8">
    <source>
        <dbReference type="EMBL" id="CAG8360618.1"/>
    </source>
</evidence>
<dbReference type="EMBL" id="CAJVPG010000133">
    <property type="protein sequence ID" value="CAG8360618.1"/>
    <property type="molecule type" value="Genomic_DNA"/>
</dbReference>
<feature type="transmembrane region" description="Helical" evidence="6">
    <location>
        <begin position="23"/>
        <end position="42"/>
    </location>
</feature>
<evidence type="ECO:0000256" key="3">
    <source>
        <dbReference type="ARBA" id="ARBA00022989"/>
    </source>
</evidence>
<evidence type="ECO:0000256" key="1">
    <source>
        <dbReference type="ARBA" id="ARBA00004141"/>
    </source>
</evidence>
<dbReference type="OrthoDB" id="4467576at2759"/>
<protein>
    <recommendedName>
        <fullName evidence="7">Rhodopsin domain-containing protein</fullName>
    </recommendedName>
</protein>
<dbReference type="AlphaFoldDB" id="A0A9W4IV31"/>
<evidence type="ECO:0000256" key="6">
    <source>
        <dbReference type="SAM" id="Phobius"/>
    </source>
</evidence>
<accession>A0A9W4IV31</accession>
<reference evidence="8" key="1">
    <citation type="submission" date="2021-07" db="EMBL/GenBank/DDBJ databases">
        <authorList>
            <person name="Branca A.L. A."/>
        </authorList>
    </citation>
    <scope>NUCLEOTIDE SEQUENCE</scope>
</reference>
<keyword evidence="9" id="KW-1185">Reference proteome</keyword>
<proteinExistence type="inferred from homology"/>
<comment type="similarity">
    <text evidence="5">Belongs to the SAT4 family.</text>
</comment>
<dbReference type="InterPro" id="IPR049326">
    <property type="entry name" value="Rhodopsin_dom_fungi"/>
</dbReference>
<evidence type="ECO:0000259" key="7">
    <source>
        <dbReference type="Pfam" id="PF20684"/>
    </source>
</evidence>
<dbReference type="GO" id="GO:0016020">
    <property type="term" value="C:membrane"/>
    <property type="evidence" value="ECO:0007669"/>
    <property type="project" value="UniProtKB-SubCell"/>
</dbReference>
<gene>
    <name evidence="8" type="ORF">PSALAMII_LOCUS3754</name>
</gene>
<dbReference type="Pfam" id="PF20684">
    <property type="entry name" value="Fung_rhodopsin"/>
    <property type="match status" value="1"/>
</dbReference>
<sequence>MDSISPMSRIYARAGIEPGSRQASVFGVGISFIAFISIVMGLRMYVRMKLIRAVGVDDTAHYGTGKHVGDIRPEDFVPMIKSIYSTRLLYVVALFFVKISLLWFYLRLDRRGCMRWAVYGLVFIVTGLSISSFFVLAFSCSPPSKFWDLQGTAPGQCMAPDKQQTFYEVNGVLNIVTDICIYLTPIPLLWHVQINLRKKMGLVVIFGLGVLSIAGKTRFEDEGSPTDAQTAGCVRYDYVRMLATTSDQFYALADALNWCSIEAYVVPPFQAIFCGSAPALSVILKACIPRIFGSSNGDKGYQTSSAERGLRKIMTRPRNPWSNRGGPDPMVSVGSLDHGVPDGTIVLRTEVHMEVESEKLKDGHTTDMKGSP</sequence>
<dbReference type="InterPro" id="IPR052337">
    <property type="entry name" value="SAT4-like"/>
</dbReference>
<keyword evidence="2 6" id="KW-0812">Transmembrane</keyword>
<feature type="transmembrane region" description="Helical" evidence="6">
    <location>
        <begin position="118"/>
        <end position="138"/>
    </location>
</feature>